<dbReference type="CDD" id="cd06850">
    <property type="entry name" value="biotinyl_domain"/>
    <property type="match status" value="1"/>
</dbReference>
<dbReference type="Pfam" id="PF00364">
    <property type="entry name" value="Biotin_lipoyl"/>
    <property type="match status" value="1"/>
</dbReference>
<dbReference type="NCBIfam" id="TIGR01108">
    <property type="entry name" value="oadA"/>
    <property type="match status" value="1"/>
</dbReference>
<dbReference type="AlphaFoldDB" id="A0A2K8L9Y0"/>
<keyword evidence="5" id="KW-1185">Reference proteome</keyword>
<dbReference type="Gene3D" id="3.20.20.70">
    <property type="entry name" value="Aldolase class I"/>
    <property type="match status" value="1"/>
</dbReference>
<evidence type="ECO:0000256" key="1">
    <source>
        <dbReference type="ARBA" id="ARBA00023267"/>
    </source>
</evidence>
<evidence type="ECO:0000259" key="3">
    <source>
        <dbReference type="PROSITE" id="PS50991"/>
    </source>
</evidence>
<dbReference type="NCBIfam" id="NF006761">
    <property type="entry name" value="PRK09282.1"/>
    <property type="match status" value="1"/>
</dbReference>
<dbReference type="Proteomes" id="UP000231637">
    <property type="component" value="Chromosome"/>
</dbReference>
<dbReference type="SUPFAM" id="SSF89000">
    <property type="entry name" value="post-HMGL domain-like"/>
    <property type="match status" value="1"/>
</dbReference>
<protein>
    <submittedName>
        <fullName evidence="4">Oxaloacetate decarboxylase, alpha subunit</fullName>
        <ecNumber evidence="4">4.1.1.3</ecNumber>
    </submittedName>
</protein>
<dbReference type="Gene3D" id="2.40.50.100">
    <property type="match status" value="1"/>
</dbReference>
<dbReference type="GO" id="GO:0004736">
    <property type="term" value="F:pyruvate carboxylase activity"/>
    <property type="evidence" value="ECO:0007669"/>
    <property type="project" value="UniProtKB-ARBA"/>
</dbReference>
<dbReference type="InterPro" id="IPR011053">
    <property type="entry name" value="Single_hybrid_motif"/>
</dbReference>
<dbReference type="PANTHER" id="PTHR43778">
    <property type="entry name" value="PYRUVATE CARBOXYLASE"/>
    <property type="match status" value="1"/>
</dbReference>
<reference evidence="4 5" key="1">
    <citation type="submission" date="2016-12" db="EMBL/GenBank/DDBJ databases">
        <title>Isolation and genomic insights into novel planktonic Zetaproteobacteria from stratified waters of the Chesapeake Bay.</title>
        <authorList>
            <person name="McAllister S.M."/>
            <person name="Kato S."/>
            <person name="Chan C.S."/>
            <person name="Chiu B.K."/>
            <person name="Field E.K."/>
        </authorList>
    </citation>
    <scope>NUCLEOTIDE SEQUENCE [LARGE SCALE GENOMIC DNA]</scope>
    <source>
        <strain evidence="4 5">CP-8</strain>
    </source>
</reference>
<dbReference type="InterPro" id="IPR055268">
    <property type="entry name" value="PCB-like"/>
</dbReference>
<dbReference type="Pfam" id="PF02436">
    <property type="entry name" value="PYC_OADA"/>
    <property type="match status" value="1"/>
</dbReference>
<dbReference type="GO" id="GO:0006814">
    <property type="term" value="P:sodium ion transport"/>
    <property type="evidence" value="ECO:0007669"/>
    <property type="project" value="InterPro"/>
</dbReference>
<dbReference type="NCBIfam" id="NF010643">
    <property type="entry name" value="PRK14040.1"/>
    <property type="match status" value="1"/>
</dbReference>
<dbReference type="PROSITE" id="PS50968">
    <property type="entry name" value="BIOTINYL_LIPOYL"/>
    <property type="match status" value="1"/>
</dbReference>
<feature type="domain" description="Pyruvate carboxyltransferase" evidence="3">
    <location>
        <begin position="5"/>
        <end position="265"/>
    </location>
</feature>
<dbReference type="GO" id="GO:0008948">
    <property type="term" value="F:oxaloacetate decarboxylase activity"/>
    <property type="evidence" value="ECO:0007669"/>
    <property type="project" value="InterPro"/>
</dbReference>
<dbReference type="PROSITE" id="PS00188">
    <property type="entry name" value="BIOTIN"/>
    <property type="match status" value="1"/>
</dbReference>
<dbReference type="EMBL" id="CP018800">
    <property type="protein sequence ID" value="ATX81754.1"/>
    <property type="molecule type" value="Genomic_DNA"/>
</dbReference>
<dbReference type="GO" id="GO:0005737">
    <property type="term" value="C:cytoplasm"/>
    <property type="evidence" value="ECO:0007669"/>
    <property type="project" value="TreeGrafter"/>
</dbReference>
<dbReference type="InterPro" id="IPR000891">
    <property type="entry name" value="PYR_CT"/>
</dbReference>
<dbReference type="Pfam" id="PF00682">
    <property type="entry name" value="HMGL-like"/>
    <property type="match status" value="1"/>
</dbReference>
<dbReference type="EC" id="4.1.1.3" evidence="4"/>
<evidence type="ECO:0000313" key="4">
    <source>
        <dbReference type="EMBL" id="ATX81754.1"/>
    </source>
</evidence>
<dbReference type="PANTHER" id="PTHR43778:SF2">
    <property type="entry name" value="PYRUVATE CARBOXYLASE, MITOCHONDRIAL"/>
    <property type="match status" value="1"/>
</dbReference>
<evidence type="ECO:0000313" key="5">
    <source>
        <dbReference type="Proteomes" id="UP000231637"/>
    </source>
</evidence>
<dbReference type="InterPro" id="IPR013785">
    <property type="entry name" value="Aldolase_TIM"/>
</dbReference>
<keyword evidence="4" id="KW-0456">Lyase</keyword>
<dbReference type="InterPro" id="IPR000089">
    <property type="entry name" value="Biotin_lipoyl"/>
</dbReference>
<dbReference type="FunFam" id="2.40.50.100:FF:000003">
    <property type="entry name" value="Acetyl-CoA carboxylase biotin carboxyl carrier protein"/>
    <property type="match status" value="1"/>
</dbReference>
<keyword evidence="1" id="KW-0092">Biotin</keyword>
<dbReference type="OrthoDB" id="9812676at2"/>
<dbReference type="RefSeq" id="WP_100265178.1">
    <property type="nucleotide sequence ID" value="NZ_CP018800.1"/>
</dbReference>
<evidence type="ECO:0000259" key="2">
    <source>
        <dbReference type="PROSITE" id="PS50968"/>
    </source>
</evidence>
<dbReference type="InterPro" id="IPR003379">
    <property type="entry name" value="Carboxylase_cons_dom"/>
</dbReference>
<dbReference type="CDD" id="cd07937">
    <property type="entry name" value="DRE_TIM_PC_TC_5S"/>
    <property type="match status" value="1"/>
</dbReference>
<dbReference type="PROSITE" id="PS50991">
    <property type="entry name" value="PYR_CT"/>
    <property type="match status" value="1"/>
</dbReference>
<gene>
    <name evidence="4" type="ORF">Ga0123462_0885</name>
</gene>
<organism evidence="4 5">
    <name type="scientific">Mariprofundus ferrinatatus</name>
    <dbReference type="NCBI Taxonomy" id="1921087"/>
    <lineage>
        <taxon>Bacteria</taxon>
        <taxon>Pseudomonadati</taxon>
        <taxon>Pseudomonadota</taxon>
        <taxon>Candidatius Mariprofundia</taxon>
        <taxon>Mariprofundales</taxon>
        <taxon>Mariprofundaceae</taxon>
        <taxon>Mariprofundus</taxon>
    </lineage>
</organism>
<dbReference type="InterPro" id="IPR001882">
    <property type="entry name" value="Biotin_BS"/>
</dbReference>
<name>A0A2K8L9Y0_9PROT</name>
<dbReference type="InterPro" id="IPR005776">
    <property type="entry name" value="OadA"/>
</dbReference>
<dbReference type="GO" id="GO:0006094">
    <property type="term" value="P:gluconeogenesis"/>
    <property type="evidence" value="ECO:0007669"/>
    <property type="project" value="TreeGrafter"/>
</dbReference>
<proteinExistence type="predicted"/>
<dbReference type="SUPFAM" id="SSF51230">
    <property type="entry name" value="Single hybrid motif"/>
    <property type="match status" value="1"/>
</dbReference>
<dbReference type="SUPFAM" id="SSF51569">
    <property type="entry name" value="Aldolase"/>
    <property type="match status" value="1"/>
</dbReference>
<sequence length="596" mass="65381">MNQPLGITELVLRDGHQSLLATRMRIEDMLPIAEKLDKVGFWSLEMWGGATFDACIRFLGEDPWDRLRLLSEAMPNTRKQMLLRGQNILGYRHYADDVVTAFIERAAKNGMDVFRIFDAMNDMRNLETAVKATLNVGKHAQGTISYTVSPVHTLDMWVDMGKELEDMGCHSICIKDMAGLLKPYVAKELVTRLKQSVSIPIAMQCHATTGMSTAAIVKAAESGLDIADTSISSMSHTYGHSATESVVAILEDEKRATGLDLKLLEEIAAYFRDVRKKYEKFEGSLRGIDSRILVAQVPGGMLTNLESQLQQQNASDRFDEVLKEIPKVREDLGYLPLVTPTSQIVGTQAVFNVLTGARYQTITKETAGVLKGEYGKTPAEVNKELQIKVLDGGKPITCRPADLIEDEMDQLTVELCGIANEKDFELSDKLIEDVLIYALFPQVGLKFLRNRDNPDAFEPAPWLEKDEPKAAAKPAVSERYYITVNDKEYDVVVSPEGVVTSLEPATASAAPAAHLAPAATPAVNTPAVSVGAPMAGNIYKINVTPNQHVKDGDVILIMEAMKMETEVRSTHSGTIVSVEVREGDSVDVGQALVTIA</sequence>
<feature type="domain" description="Lipoyl-binding" evidence="2">
    <location>
        <begin position="520"/>
        <end position="596"/>
    </location>
</feature>
<dbReference type="KEGG" id="mfn:Ga0123462_0885"/>
<accession>A0A2K8L9Y0</accession>